<organism evidence="1 2">
    <name type="scientific">Gordonia otitidis (strain DSM 44809 / CCUG 52243 / JCM 12355 / NBRC 100426 / IFM 10032)</name>
    <dbReference type="NCBI Taxonomy" id="1108044"/>
    <lineage>
        <taxon>Bacteria</taxon>
        <taxon>Bacillati</taxon>
        <taxon>Actinomycetota</taxon>
        <taxon>Actinomycetes</taxon>
        <taxon>Mycobacteriales</taxon>
        <taxon>Gordoniaceae</taxon>
        <taxon>Gordonia</taxon>
    </lineage>
</organism>
<reference evidence="1" key="1">
    <citation type="submission" date="2012-02" db="EMBL/GenBank/DDBJ databases">
        <title>Whole genome shotgun sequence of Gordonia otitidis NBRC 100426.</title>
        <authorList>
            <person name="Yoshida I."/>
            <person name="Hosoyama A."/>
            <person name="Tsuchikane K."/>
            <person name="Katsumata H."/>
            <person name="Yamazaki S."/>
            <person name="Fujita N."/>
        </authorList>
    </citation>
    <scope>NUCLEOTIDE SEQUENCE [LARGE SCALE GENOMIC DNA]</scope>
    <source>
        <strain evidence="1">NBRC 100426</strain>
    </source>
</reference>
<dbReference type="STRING" id="1108044.GOOTI_050_00010"/>
<dbReference type="AlphaFoldDB" id="H5TI89"/>
<feature type="non-terminal residue" evidence="1">
    <location>
        <position position="1"/>
    </location>
</feature>
<accession>H5TI89</accession>
<keyword evidence="2" id="KW-1185">Reference proteome</keyword>
<name>H5TI89_GORO1</name>
<proteinExistence type="predicted"/>
<evidence type="ECO:0000313" key="2">
    <source>
        <dbReference type="Proteomes" id="UP000005038"/>
    </source>
</evidence>
<protein>
    <submittedName>
        <fullName evidence="1">Uncharacterized protein</fullName>
    </submittedName>
</protein>
<comment type="caution">
    <text evidence="1">The sequence shown here is derived from an EMBL/GenBank/DDBJ whole genome shotgun (WGS) entry which is preliminary data.</text>
</comment>
<evidence type="ECO:0000313" key="1">
    <source>
        <dbReference type="EMBL" id="GAB33197.1"/>
    </source>
</evidence>
<dbReference type="Proteomes" id="UP000005038">
    <property type="component" value="Unassembled WGS sequence"/>
</dbReference>
<dbReference type="EMBL" id="BAFB01000050">
    <property type="protein sequence ID" value="GAB33197.1"/>
    <property type="molecule type" value="Genomic_DNA"/>
</dbReference>
<dbReference type="RefSeq" id="WP_007237456.1">
    <property type="nucleotide sequence ID" value="NZ_BAFB01000050.1"/>
</dbReference>
<sequence>RMLQPVVALDGVRDAERLAALTKPLTGRWTTFAFTPRPGWTVYAALSHPLLVLPEPNELTTAQTLAAAVEVVTNIHHAVDAYASLRGLHALHSADTVAVGRDGWRVTVHAGTPRPTVHVESPS</sequence>
<gene>
    <name evidence="1" type="ORF">GOOTI_050_00010</name>
</gene>